<reference evidence="1" key="2">
    <citation type="journal article" date="2015" name="Fish Shellfish Immunol.">
        <title>Early steps in the European eel (Anguilla anguilla)-Vibrio vulnificus interaction in the gills: Role of the RtxA13 toxin.</title>
        <authorList>
            <person name="Callol A."/>
            <person name="Pajuelo D."/>
            <person name="Ebbesson L."/>
            <person name="Teles M."/>
            <person name="MacKenzie S."/>
            <person name="Amaro C."/>
        </authorList>
    </citation>
    <scope>NUCLEOTIDE SEQUENCE</scope>
</reference>
<accession>A0A0E9XI24</accession>
<organism evidence="1">
    <name type="scientific">Anguilla anguilla</name>
    <name type="common">European freshwater eel</name>
    <name type="synonym">Muraena anguilla</name>
    <dbReference type="NCBI Taxonomy" id="7936"/>
    <lineage>
        <taxon>Eukaryota</taxon>
        <taxon>Metazoa</taxon>
        <taxon>Chordata</taxon>
        <taxon>Craniata</taxon>
        <taxon>Vertebrata</taxon>
        <taxon>Euteleostomi</taxon>
        <taxon>Actinopterygii</taxon>
        <taxon>Neopterygii</taxon>
        <taxon>Teleostei</taxon>
        <taxon>Anguilliformes</taxon>
        <taxon>Anguillidae</taxon>
        <taxon>Anguilla</taxon>
    </lineage>
</organism>
<protein>
    <submittedName>
        <fullName evidence="1">Uncharacterized protein</fullName>
    </submittedName>
</protein>
<dbReference type="EMBL" id="GBXM01007092">
    <property type="protein sequence ID" value="JAI01486.1"/>
    <property type="molecule type" value="Transcribed_RNA"/>
</dbReference>
<evidence type="ECO:0000313" key="1">
    <source>
        <dbReference type="EMBL" id="JAI01486.1"/>
    </source>
</evidence>
<proteinExistence type="predicted"/>
<reference evidence="1" key="1">
    <citation type="submission" date="2014-11" db="EMBL/GenBank/DDBJ databases">
        <authorList>
            <person name="Amaro Gonzalez C."/>
        </authorList>
    </citation>
    <scope>NUCLEOTIDE SEQUENCE</scope>
</reference>
<name>A0A0E9XI24_ANGAN</name>
<sequence>MWQQTSPFVDEFDCEFKLKSKACVPGYESFQDSLKTQVNYIETKIKTS</sequence>
<dbReference type="AlphaFoldDB" id="A0A0E9XI24"/>